<dbReference type="PROSITE" id="PS50991">
    <property type="entry name" value="PYR_CT"/>
    <property type="match status" value="1"/>
</dbReference>
<dbReference type="GO" id="GO:0043714">
    <property type="term" value="F:(R)-citramalate synthase activity"/>
    <property type="evidence" value="ECO:0007669"/>
    <property type="project" value="UniProtKB-UniRule"/>
</dbReference>
<evidence type="ECO:0000256" key="7">
    <source>
        <dbReference type="ARBA" id="ARBA00048263"/>
    </source>
</evidence>
<keyword evidence="12" id="KW-1185">Reference proteome</keyword>
<dbReference type="Gene3D" id="3.20.20.70">
    <property type="entry name" value="Aldolase class I"/>
    <property type="match status" value="1"/>
</dbReference>
<evidence type="ECO:0000256" key="3">
    <source>
        <dbReference type="ARBA" id="ARBA00022605"/>
    </source>
</evidence>
<proteinExistence type="inferred from homology"/>
<gene>
    <name evidence="11" type="ORF">CK240_11785</name>
</gene>
<accession>A0A2A2GIH5</accession>
<keyword evidence="5 9" id="KW-0808">Transferase</keyword>
<dbReference type="InterPro" id="IPR013709">
    <property type="entry name" value="2-isopropylmalate_synth_dimer"/>
</dbReference>
<dbReference type="AlphaFoldDB" id="A0A2A2GIH5"/>
<dbReference type="Gene3D" id="1.10.238.260">
    <property type="match status" value="1"/>
</dbReference>
<dbReference type="SUPFAM" id="SSF110921">
    <property type="entry name" value="2-isopropylmalate synthase LeuA, allosteric (dimerisation) domain"/>
    <property type="match status" value="1"/>
</dbReference>
<dbReference type="CDD" id="cd07941">
    <property type="entry name" value="DRE_TIM_LeuA3"/>
    <property type="match status" value="1"/>
</dbReference>
<dbReference type="Pfam" id="PF22617">
    <property type="entry name" value="HCS_D2"/>
    <property type="match status" value="1"/>
</dbReference>
<dbReference type="GO" id="GO:0009098">
    <property type="term" value="P:L-leucine biosynthetic process"/>
    <property type="evidence" value="ECO:0007669"/>
    <property type="project" value="InterPro"/>
</dbReference>
<dbReference type="SMART" id="SM00917">
    <property type="entry name" value="LeuA_dimer"/>
    <property type="match status" value="1"/>
</dbReference>
<evidence type="ECO:0000313" key="12">
    <source>
        <dbReference type="Proteomes" id="UP000218023"/>
    </source>
</evidence>
<evidence type="ECO:0000256" key="6">
    <source>
        <dbReference type="ARBA" id="ARBA00023304"/>
    </source>
</evidence>
<feature type="domain" description="Pyruvate carboxyltransferase" evidence="10">
    <location>
        <begin position="11"/>
        <end position="277"/>
    </location>
</feature>
<dbReference type="InterPro" id="IPR036230">
    <property type="entry name" value="LeuA_allosteric_dom_sf"/>
</dbReference>
<dbReference type="InterPro" id="IPR054691">
    <property type="entry name" value="LeuA/HCS_post-cat"/>
</dbReference>
<dbReference type="PANTHER" id="PTHR43538">
    <property type="entry name" value="ALPHA-IPM SYNTHASE/HOMOCITRATE SYNTHASE"/>
    <property type="match status" value="1"/>
</dbReference>
<comment type="similarity">
    <text evidence="2 9">Belongs to the alpha-IPM synthase/homocitrate synthase family.</text>
</comment>
<dbReference type="InterPro" id="IPR005675">
    <property type="entry name" value="Citramal_synthase"/>
</dbReference>
<evidence type="ECO:0000313" key="11">
    <source>
        <dbReference type="EMBL" id="PAU96757.1"/>
    </source>
</evidence>
<dbReference type="InterPro" id="IPR013785">
    <property type="entry name" value="Aldolase_TIM"/>
</dbReference>
<keyword evidence="3" id="KW-0028">Amino-acid biosynthesis</keyword>
<dbReference type="Pfam" id="PF08502">
    <property type="entry name" value="LeuA_dimer"/>
    <property type="match status" value="1"/>
</dbReference>
<evidence type="ECO:0000256" key="5">
    <source>
        <dbReference type="ARBA" id="ARBA00022679"/>
    </source>
</evidence>
<dbReference type="Gene3D" id="3.30.160.270">
    <property type="match status" value="1"/>
</dbReference>
<dbReference type="PANTHER" id="PTHR43538:SF1">
    <property type="entry name" value="(R)-CITRAMALATE SYNTHASE"/>
    <property type="match status" value="1"/>
</dbReference>
<sequence length="543" mass="57599">MTSNPEAPARLTLYDTTLRDGQQTQGVQFSAAEKAEIARMLDALGVDYIEGGWPGANPTDSDFFAAAPKTRATMTAFGMTKRAGRSAANDDVLAAVLDAGTKAVCLVGKTHDYHVTEALGITPDENLANIADSIAHVVAQGREAIFDAEHFFDGYEANPSYALDCLRAAHDAGARWIVLCDTNGGTLPERVGEITREVIAAGIPGERLGIHAHDDTGNAVACSLAAIAAGARQVQGTLNGLGERCGNASLTSLIPTLMLKEPFRSTLTTGITPEALATLTRVSRRLDEILNRAPLRAAPYVGASAFAHKAGLHASAILKAPQTYEHVDPATVGNARIIPMSNQAGQSNLRARLAGAGIEVAPDDPALARILSAVKDREDQGYAYDSAQASFELLARAELNALPAFFEVERYRVTVERRMNAMGRRISVSEAVVVVRLGEQRVMSVSDSIGANGEDAGPVNALWRALGKDLGPWQALIDEMTLADFRVRIIGAGTDAVTRVTIDFTDSRGATWSTVGVSPNIVDSSFEALADAIRWKLIRDGAA</sequence>
<comment type="pathway">
    <text evidence="1">Amino-acid biosynthesis; L-isoleucine biosynthesis; 2-oxobutanoate from pyruvate: step 1/3.</text>
</comment>
<comment type="caution">
    <text evidence="11">The sequence shown here is derived from an EMBL/GenBank/DDBJ whole genome shotgun (WGS) entry which is preliminary data.</text>
</comment>
<dbReference type="Proteomes" id="UP000218023">
    <property type="component" value="Unassembled WGS sequence"/>
</dbReference>
<keyword evidence="6" id="KW-0100">Branched-chain amino acid biosynthesis</keyword>
<evidence type="ECO:0000256" key="9">
    <source>
        <dbReference type="RuleBase" id="RU003523"/>
    </source>
</evidence>
<dbReference type="EC" id="2.3.3.21" evidence="8"/>
<comment type="catalytic activity">
    <reaction evidence="7">
        <text>pyruvate + acetyl-CoA + H2O = (3R)-citramalate + CoA + H(+)</text>
        <dbReference type="Rhea" id="RHEA:19045"/>
        <dbReference type="ChEBI" id="CHEBI:15361"/>
        <dbReference type="ChEBI" id="CHEBI:15377"/>
        <dbReference type="ChEBI" id="CHEBI:15378"/>
        <dbReference type="ChEBI" id="CHEBI:30934"/>
        <dbReference type="ChEBI" id="CHEBI:57287"/>
        <dbReference type="ChEBI" id="CHEBI:57288"/>
        <dbReference type="EC" id="2.3.3.21"/>
    </reaction>
</comment>
<dbReference type="RefSeq" id="WP_095640547.1">
    <property type="nucleotide sequence ID" value="NZ_NSJZ01000010.1"/>
</dbReference>
<dbReference type="GO" id="GO:0003852">
    <property type="term" value="F:2-isopropylmalate synthase activity"/>
    <property type="evidence" value="ECO:0007669"/>
    <property type="project" value="InterPro"/>
</dbReference>
<evidence type="ECO:0000256" key="4">
    <source>
        <dbReference type="ARBA" id="ARBA00022624"/>
    </source>
</evidence>
<evidence type="ECO:0000256" key="2">
    <source>
        <dbReference type="ARBA" id="ARBA00006154"/>
    </source>
</evidence>
<evidence type="ECO:0000256" key="1">
    <source>
        <dbReference type="ARBA" id="ARBA00004743"/>
    </source>
</evidence>
<protein>
    <recommendedName>
        <fullName evidence="8">Citramalate synthase</fullName>
        <ecNumber evidence="8">2.3.3.21</ecNumber>
    </recommendedName>
</protein>
<dbReference type="EMBL" id="NSJZ01000010">
    <property type="protein sequence ID" value="PAU96757.1"/>
    <property type="molecule type" value="Genomic_DNA"/>
</dbReference>
<dbReference type="InterPro" id="IPR000891">
    <property type="entry name" value="PYR_CT"/>
</dbReference>
<keyword evidence="4" id="KW-0412">Isoleucine biosynthesis</keyword>
<dbReference type="UniPathway" id="UPA00047">
    <property type="reaction ID" value="UER00066"/>
</dbReference>
<reference evidence="11 12" key="1">
    <citation type="submission" date="2017-09" db="EMBL/GenBank/DDBJ databases">
        <title>Paracoccus alkalisoli sp. nov., isolated from saline alkaline soil.</title>
        <authorList>
            <person name="Dong X."/>
            <person name="Zhang G."/>
        </authorList>
    </citation>
    <scope>NUCLEOTIDE SEQUENCE [LARGE SCALE GENOMIC DNA]</scope>
    <source>
        <strain evidence="11 12">WN007</strain>
    </source>
</reference>
<dbReference type="InterPro" id="IPR002034">
    <property type="entry name" value="AIPM/Hcit_synth_CS"/>
</dbReference>
<dbReference type="NCBIfam" id="TIGR00977">
    <property type="entry name" value="citramal_synth"/>
    <property type="match status" value="1"/>
</dbReference>
<evidence type="ECO:0000259" key="10">
    <source>
        <dbReference type="PROSITE" id="PS50991"/>
    </source>
</evidence>
<dbReference type="GO" id="GO:0009097">
    <property type="term" value="P:isoleucine biosynthetic process"/>
    <property type="evidence" value="ECO:0007669"/>
    <property type="project" value="UniProtKB-UniRule"/>
</dbReference>
<dbReference type="PROSITE" id="PS00816">
    <property type="entry name" value="AIPM_HOMOCIT_SYNTH_2"/>
    <property type="match status" value="1"/>
</dbReference>
<dbReference type="Pfam" id="PF00682">
    <property type="entry name" value="HMGL-like"/>
    <property type="match status" value="1"/>
</dbReference>
<dbReference type="SUPFAM" id="SSF51569">
    <property type="entry name" value="Aldolase"/>
    <property type="match status" value="1"/>
</dbReference>
<dbReference type="PROSITE" id="PS00815">
    <property type="entry name" value="AIPM_HOMOCIT_SYNTH_1"/>
    <property type="match status" value="1"/>
</dbReference>
<dbReference type="OrthoDB" id="9803573at2"/>
<organism evidence="11 12">
    <name type="scientific">Paracoccus salipaludis</name>
    <dbReference type="NCBI Taxonomy" id="2032623"/>
    <lineage>
        <taxon>Bacteria</taxon>
        <taxon>Pseudomonadati</taxon>
        <taxon>Pseudomonadota</taxon>
        <taxon>Alphaproteobacteria</taxon>
        <taxon>Rhodobacterales</taxon>
        <taxon>Paracoccaceae</taxon>
        <taxon>Paracoccus</taxon>
    </lineage>
</organism>
<name>A0A2A2GIH5_9RHOB</name>
<evidence type="ECO:0000256" key="8">
    <source>
        <dbReference type="NCBIfam" id="TIGR00977"/>
    </source>
</evidence>